<evidence type="ECO:0000256" key="2">
    <source>
        <dbReference type="ARBA" id="ARBA00023125"/>
    </source>
</evidence>
<dbReference type="FunFam" id="1.10.10.10:FF:000479">
    <property type="entry name" value="Predicted protein"/>
    <property type="match status" value="1"/>
</dbReference>
<feature type="compositionally biased region" description="Polar residues" evidence="5">
    <location>
        <begin position="1"/>
        <end position="10"/>
    </location>
</feature>
<evidence type="ECO:0000256" key="4">
    <source>
        <dbReference type="RuleBase" id="RU004020"/>
    </source>
</evidence>
<keyword evidence="2" id="KW-0238">DNA-binding</keyword>
<dbReference type="InterPro" id="IPR036390">
    <property type="entry name" value="WH_DNA-bd_sf"/>
</dbReference>
<dbReference type="InterPro" id="IPR000232">
    <property type="entry name" value="HSF_DNA-bd"/>
</dbReference>
<protein>
    <recommendedName>
        <fullName evidence="6">HSF-type DNA-binding domain-containing protein</fullName>
    </recommendedName>
</protein>
<dbReference type="Pfam" id="PF00447">
    <property type="entry name" value="HSF_DNA-bind"/>
    <property type="match status" value="1"/>
</dbReference>
<dbReference type="GO" id="GO:0043565">
    <property type="term" value="F:sequence-specific DNA binding"/>
    <property type="evidence" value="ECO:0007669"/>
    <property type="project" value="InterPro"/>
</dbReference>
<accession>A0A7S1VXF6</accession>
<sequence length="280" mass="31663">MPARVSTNAQKTKKPLPLDDEGDDENAKIFPQRLMEILSEPSNYQAISWLPHGKAFIIVNRQKFANDVLPKYFRKTKYTSFTRKLNRWNFTRVTRGPELGAYYHEFFQRGDEALCTQMYCKNERAKFAVALKGEKASKAPENSQADQTQKPKTTRDSPSSEQKQLQQSPQLRPNEQLMQFNLLKAQVPTVDPATQTRMLLANPQLAFLAPQMQQNNQANLLLGLLQGSGASQQGSTSPPMLSQSQGQSKDAAMLRMQQLVALQQQNVARRSLNNYRAFAA</sequence>
<comment type="subcellular location">
    <subcellularLocation>
        <location evidence="1">Nucleus</location>
    </subcellularLocation>
</comment>
<gene>
    <name evidence="7" type="ORF">GOCE00092_LOCUS28173</name>
</gene>
<feature type="domain" description="HSF-type DNA-binding" evidence="6">
    <location>
        <begin position="26"/>
        <end position="121"/>
    </location>
</feature>
<dbReference type="EMBL" id="HBGK01053480">
    <property type="protein sequence ID" value="CAD9312441.1"/>
    <property type="molecule type" value="Transcribed_RNA"/>
</dbReference>
<feature type="compositionally biased region" description="Polar residues" evidence="5">
    <location>
        <begin position="236"/>
        <end position="248"/>
    </location>
</feature>
<dbReference type="SUPFAM" id="SSF46785">
    <property type="entry name" value="Winged helix' DNA-binding domain"/>
    <property type="match status" value="1"/>
</dbReference>
<feature type="region of interest" description="Disordered" evidence="5">
    <location>
        <begin position="229"/>
        <end position="249"/>
    </location>
</feature>
<dbReference type="PRINTS" id="PR00056">
    <property type="entry name" value="HSFDOMAIN"/>
</dbReference>
<evidence type="ECO:0000256" key="5">
    <source>
        <dbReference type="SAM" id="MobiDB-lite"/>
    </source>
</evidence>
<feature type="region of interest" description="Disordered" evidence="5">
    <location>
        <begin position="135"/>
        <end position="172"/>
    </location>
</feature>
<feature type="region of interest" description="Disordered" evidence="5">
    <location>
        <begin position="1"/>
        <end position="25"/>
    </location>
</feature>
<dbReference type="InterPro" id="IPR036388">
    <property type="entry name" value="WH-like_DNA-bd_sf"/>
</dbReference>
<dbReference type="AlphaFoldDB" id="A0A7S1VXF6"/>
<organism evidence="7">
    <name type="scientific">Grammatophora oceanica</name>
    <dbReference type="NCBI Taxonomy" id="210454"/>
    <lineage>
        <taxon>Eukaryota</taxon>
        <taxon>Sar</taxon>
        <taxon>Stramenopiles</taxon>
        <taxon>Ochrophyta</taxon>
        <taxon>Bacillariophyta</taxon>
        <taxon>Fragilariophyceae</taxon>
        <taxon>Fragilariophycidae</taxon>
        <taxon>Rhabdonematales</taxon>
        <taxon>Grammatophoraceae</taxon>
        <taxon>Grammatophora</taxon>
    </lineage>
</organism>
<evidence type="ECO:0000256" key="1">
    <source>
        <dbReference type="ARBA" id="ARBA00004123"/>
    </source>
</evidence>
<evidence type="ECO:0000256" key="3">
    <source>
        <dbReference type="ARBA" id="ARBA00023242"/>
    </source>
</evidence>
<feature type="compositionally biased region" description="Polar residues" evidence="5">
    <location>
        <begin position="140"/>
        <end position="172"/>
    </location>
</feature>
<evidence type="ECO:0000259" key="6">
    <source>
        <dbReference type="SMART" id="SM00415"/>
    </source>
</evidence>
<dbReference type="PANTHER" id="PTHR10015">
    <property type="entry name" value="HEAT SHOCK TRANSCRIPTION FACTOR"/>
    <property type="match status" value="1"/>
</dbReference>
<keyword evidence="3" id="KW-0539">Nucleus</keyword>
<proteinExistence type="inferred from homology"/>
<name>A0A7S1VXF6_9STRA</name>
<dbReference type="GO" id="GO:0003700">
    <property type="term" value="F:DNA-binding transcription factor activity"/>
    <property type="evidence" value="ECO:0007669"/>
    <property type="project" value="InterPro"/>
</dbReference>
<evidence type="ECO:0000313" key="7">
    <source>
        <dbReference type="EMBL" id="CAD9312441.1"/>
    </source>
</evidence>
<reference evidence="7" key="1">
    <citation type="submission" date="2021-01" db="EMBL/GenBank/DDBJ databases">
        <authorList>
            <person name="Corre E."/>
            <person name="Pelletier E."/>
            <person name="Niang G."/>
            <person name="Scheremetjew M."/>
            <person name="Finn R."/>
            <person name="Kale V."/>
            <person name="Holt S."/>
            <person name="Cochrane G."/>
            <person name="Meng A."/>
            <person name="Brown T."/>
            <person name="Cohen L."/>
        </authorList>
    </citation>
    <scope>NUCLEOTIDE SEQUENCE</scope>
    <source>
        <strain evidence="7">CCMP 410</strain>
    </source>
</reference>
<dbReference type="PANTHER" id="PTHR10015:SF206">
    <property type="entry name" value="HSF-TYPE DNA-BINDING DOMAIN-CONTAINING PROTEIN"/>
    <property type="match status" value="1"/>
</dbReference>
<dbReference type="Gene3D" id="1.10.10.10">
    <property type="entry name" value="Winged helix-like DNA-binding domain superfamily/Winged helix DNA-binding domain"/>
    <property type="match status" value="1"/>
</dbReference>
<dbReference type="SMART" id="SM00415">
    <property type="entry name" value="HSF"/>
    <property type="match status" value="1"/>
</dbReference>
<comment type="similarity">
    <text evidence="4">Belongs to the HSF family.</text>
</comment>
<dbReference type="GO" id="GO:0005634">
    <property type="term" value="C:nucleus"/>
    <property type="evidence" value="ECO:0007669"/>
    <property type="project" value="UniProtKB-SubCell"/>
</dbReference>